<dbReference type="InterPro" id="IPR036692">
    <property type="entry name" value="Shew3726-like_sf"/>
</dbReference>
<reference evidence="1 2" key="1">
    <citation type="submission" date="2019-10" db="EMBL/GenBank/DDBJ databases">
        <title>Vibrio sp. nov., isolated from Coralline algae surface.</title>
        <authorList>
            <person name="Geng Y."/>
            <person name="Zhang X."/>
        </authorList>
    </citation>
    <scope>NUCLEOTIDE SEQUENCE [LARGE SCALE GENOMIC DNA]</scope>
    <source>
        <strain evidence="1 2">SM1977</strain>
    </source>
</reference>
<protein>
    <submittedName>
        <fullName evidence="1">DUF1488 family protein</fullName>
    </submittedName>
</protein>
<dbReference type="Proteomes" id="UP000348942">
    <property type="component" value="Chromosome 1"/>
</dbReference>
<evidence type="ECO:0000313" key="1">
    <source>
        <dbReference type="EMBL" id="QGA66093.1"/>
    </source>
</evidence>
<dbReference type="Gene3D" id="3.30.160.140">
    <property type="entry name" value="Shew3726-like"/>
    <property type="match status" value="1"/>
</dbReference>
<dbReference type="AlphaFoldDB" id="A0A5Q0TG34"/>
<gene>
    <name evidence="1" type="ORF">GFB47_11255</name>
</gene>
<dbReference type="SUPFAM" id="SSF160272">
    <property type="entry name" value="Shew3726-like"/>
    <property type="match status" value="1"/>
</dbReference>
<proteinExistence type="predicted"/>
<evidence type="ECO:0000313" key="2">
    <source>
        <dbReference type="Proteomes" id="UP000348942"/>
    </source>
</evidence>
<dbReference type="InterPro" id="IPR009962">
    <property type="entry name" value="DUF1488"/>
</dbReference>
<sequence length="86" mass="9694">MNQNILFADLQTWHPERQVVSFPAQQAGQLIECIVSIEKLSQLIGYKVDSAQVLSVFDSLRFDLEDLAEQAIEEELFNLAGEIELG</sequence>
<keyword evidence="2" id="KW-1185">Reference proteome</keyword>
<accession>A0A5Q0TG34</accession>
<dbReference type="EMBL" id="CP045699">
    <property type="protein sequence ID" value="QGA66093.1"/>
    <property type="molecule type" value="Genomic_DNA"/>
</dbReference>
<dbReference type="Pfam" id="PF07369">
    <property type="entry name" value="DUF1488"/>
    <property type="match status" value="1"/>
</dbReference>
<organism evidence="1 2">
    <name type="scientific">Vibrio algicola</name>
    <dbReference type="NCBI Taxonomy" id="2662262"/>
    <lineage>
        <taxon>Bacteria</taxon>
        <taxon>Pseudomonadati</taxon>
        <taxon>Pseudomonadota</taxon>
        <taxon>Gammaproteobacteria</taxon>
        <taxon>Vibrionales</taxon>
        <taxon>Vibrionaceae</taxon>
        <taxon>Vibrio</taxon>
    </lineage>
</organism>
<name>A0A5Q0TG34_9VIBR</name>